<dbReference type="OrthoDB" id="9797755at2"/>
<dbReference type="Gene3D" id="3.40.50.1820">
    <property type="entry name" value="alpha/beta hydrolase"/>
    <property type="match status" value="1"/>
</dbReference>
<dbReference type="InterPro" id="IPR010297">
    <property type="entry name" value="DUF900_hydrolase"/>
</dbReference>
<dbReference type="PANTHER" id="PTHR36513">
    <property type="entry name" value="ABC TRANSMEMBRANE TYPE-1 DOMAIN-CONTAINING PROTEIN"/>
    <property type="match status" value="1"/>
</dbReference>
<feature type="compositionally biased region" description="Basic and acidic residues" evidence="1">
    <location>
        <begin position="579"/>
        <end position="592"/>
    </location>
</feature>
<gene>
    <name evidence="2" type="ORF">FXB40_13620</name>
</gene>
<name>A0A5D3KN19_9BRAD</name>
<feature type="compositionally biased region" description="Low complexity" evidence="1">
    <location>
        <begin position="205"/>
        <end position="219"/>
    </location>
</feature>
<dbReference type="RefSeq" id="WP_148772700.1">
    <property type="nucleotide sequence ID" value="NZ_VSSS01000023.1"/>
</dbReference>
<dbReference type="InterPro" id="IPR029058">
    <property type="entry name" value="AB_hydrolase_fold"/>
</dbReference>
<dbReference type="Pfam" id="PF05990">
    <property type="entry name" value="DUF900"/>
    <property type="match status" value="1"/>
</dbReference>
<dbReference type="PANTHER" id="PTHR36513:SF1">
    <property type="entry name" value="TRANSMEMBRANE PROTEIN"/>
    <property type="match status" value="1"/>
</dbReference>
<evidence type="ECO:0000313" key="3">
    <source>
        <dbReference type="Proteomes" id="UP000324758"/>
    </source>
</evidence>
<protein>
    <submittedName>
        <fullName evidence="2">Alpha/beta fold hydrolase</fullName>
    </submittedName>
</protein>
<dbReference type="AlphaFoldDB" id="A0A5D3KN19"/>
<feature type="region of interest" description="Disordered" evidence="1">
    <location>
        <begin position="199"/>
        <end position="219"/>
    </location>
</feature>
<comment type="caution">
    <text evidence="2">The sequence shown here is derived from an EMBL/GenBank/DDBJ whole genome shotgun (WGS) entry which is preliminary data.</text>
</comment>
<organism evidence="2 3">
    <name type="scientific">Bradyrhizobium rifense</name>
    <dbReference type="NCBI Taxonomy" id="515499"/>
    <lineage>
        <taxon>Bacteria</taxon>
        <taxon>Pseudomonadati</taxon>
        <taxon>Pseudomonadota</taxon>
        <taxon>Alphaproteobacteria</taxon>
        <taxon>Hyphomicrobiales</taxon>
        <taxon>Nitrobacteraceae</taxon>
        <taxon>Bradyrhizobium</taxon>
    </lineage>
</organism>
<evidence type="ECO:0000256" key="1">
    <source>
        <dbReference type="SAM" id="MobiDB-lite"/>
    </source>
</evidence>
<dbReference type="Proteomes" id="UP000324758">
    <property type="component" value="Unassembled WGS sequence"/>
</dbReference>
<dbReference type="GO" id="GO:0016787">
    <property type="term" value="F:hydrolase activity"/>
    <property type="evidence" value="ECO:0007669"/>
    <property type="project" value="UniProtKB-KW"/>
</dbReference>
<accession>A0A5D3KN19</accession>
<dbReference type="SUPFAM" id="SSF53474">
    <property type="entry name" value="alpha/beta-Hydrolases"/>
    <property type="match status" value="1"/>
</dbReference>
<proteinExistence type="predicted"/>
<evidence type="ECO:0000313" key="2">
    <source>
        <dbReference type="EMBL" id="TYL95948.1"/>
    </source>
</evidence>
<keyword evidence="3" id="KW-1185">Reference proteome</keyword>
<feature type="region of interest" description="Disordered" evidence="1">
    <location>
        <begin position="572"/>
        <end position="604"/>
    </location>
</feature>
<keyword evidence="2" id="KW-0378">Hydrolase</keyword>
<dbReference type="EMBL" id="VSSS01000023">
    <property type="protein sequence ID" value="TYL95948.1"/>
    <property type="molecule type" value="Genomic_DNA"/>
</dbReference>
<reference evidence="2 3" key="1">
    <citation type="submission" date="2019-08" db="EMBL/GenBank/DDBJ databases">
        <title>Bradyrhizobium hipponensis sp. nov., a rhizobium isolated from a Lupinus angustifolius root nodule in Tunisia.</title>
        <authorList>
            <person name="Off K."/>
            <person name="Rejili M."/>
            <person name="Mars M."/>
            <person name="Brachmann A."/>
            <person name="Marin M."/>
        </authorList>
    </citation>
    <scope>NUCLEOTIDE SEQUENCE [LARGE SCALE GENOMIC DNA]</scope>
    <source>
        <strain evidence="2 3">CTAW71</strain>
    </source>
</reference>
<sequence>MDFQSLAADYEQNWATLEVRPMRINEVMTIAAKAIKNKSVYQKIEARTDVPWWFVALVHHREANFNFDVYLGNGQPLHQVTTLVPKGRGPFPSFVDGAVDALRLQQLGGKTDWGVARALFRLEALNGFGYHRRGIRSPYLYGGSHLYGPPEAKAGKILADGTFDPNAIDPQIGAAVVLRALMELDSSINLDPSTADTKLHEEGAASHQAQSPSASNNADSTEQLIDNLVSLIESDPDDASGALNSVRAKFRSDGVKEVQEVFFATNRKVNPSVPFGLAAITADRDTQLKYGYALVGIPMLHLIGAIERPQARLFGMDEERPDRHFSILRLADLAENRFFRALSSDQAAALVFVHGYNTSFANAIFRASQIAYDANFSGKVVVFSWPSRAAIVDYDYDRDSAAGSAVGLLLSLLKDLKTKAKVQNVFLVAHSMGSQIAVEALRRAALSHEHLNVRELILAAPDIDRDVFASSAESIKQAAEGITIYASSADKALQVSKFKAGGIARLGDVPEAGPLVIKGIDLIDVTAIGDDMLALTLERGVFRKLAVKLKANLLNHSIFSDKRSALDDLGRIITSRQRPPHERTPTLERMPDRSSPPEYWRYPY</sequence>